<dbReference type="EMBL" id="JAKFHA010000006">
    <property type="protein sequence ID" value="MCF2528406.1"/>
    <property type="molecule type" value="Genomic_DNA"/>
</dbReference>
<comment type="caution">
    <text evidence="2">The sequence shown here is derived from an EMBL/GenBank/DDBJ whole genome shotgun (WGS) entry which is preliminary data.</text>
</comment>
<reference evidence="2" key="1">
    <citation type="submission" date="2022-01" db="EMBL/GenBank/DDBJ databases">
        <title>Genome-Based Taxonomic Classification of the Phylum Actinobacteria.</title>
        <authorList>
            <person name="Gao Y."/>
        </authorList>
    </citation>
    <scope>NUCLEOTIDE SEQUENCE</scope>
    <source>
        <strain evidence="2">KLBMP 8922</strain>
    </source>
</reference>
<organism evidence="2 3">
    <name type="scientific">Yinghuangia soli</name>
    <dbReference type="NCBI Taxonomy" id="2908204"/>
    <lineage>
        <taxon>Bacteria</taxon>
        <taxon>Bacillati</taxon>
        <taxon>Actinomycetota</taxon>
        <taxon>Actinomycetes</taxon>
        <taxon>Kitasatosporales</taxon>
        <taxon>Streptomycetaceae</taxon>
        <taxon>Yinghuangia</taxon>
    </lineage>
</organism>
<protein>
    <submittedName>
        <fullName evidence="2">Uncharacterized protein</fullName>
    </submittedName>
</protein>
<evidence type="ECO:0000256" key="1">
    <source>
        <dbReference type="SAM" id="Phobius"/>
    </source>
</evidence>
<keyword evidence="3" id="KW-1185">Reference proteome</keyword>
<evidence type="ECO:0000313" key="2">
    <source>
        <dbReference type="EMBL" id="MCF2528406.1"/>
    </source>
</evidence>
<name>A0AA41U0B1_9ACTN</name>
<dbReference type="Proteomes" id="UP001165378">
    <property type="component" value="Unassembled WGS sequence"/>
</dbReference>
<proteinExistence type="predicted"/>
<keyword evidence="1" id="KW-0472">Membrane</keyword>
<evidence type="ECO:0000313" key="3">
    <source>
        <dbReference type="Proteomes" id="UP001165378"/>
    </source>
</evidence>
<keyword evidence="1" id="KW-1133">Transmembrane helix</keyword>
<keyword evidence="1" id="KW-0812">Transmembrane</keyword>
<feature type="transmembrane region" description="Helical" evidence="1">
    <location>
        <begin position="45"/>
        <end position="66"/>
    </location>
</feature>
<gene>
    <name evidence="2" type="ORF">LZ495_14415</name>
</gene>
<dbReference type="AlphaFoldDB" id="A0AA41U0B1"/>
<accession>A0AA41U0B1</accession>
<sequence>MTMPNTFWANIRWMLRRRQFWVAAAVAIAAGSAANINLSGWAERLASFLILGAFAAYLGAALGAAARNSEEDPG</sequence>